<feature type="region of interest" description="Disordered" evidence="1">
    <location>
        <begin position="562"/>
        <end position="759"/>
    </location>
</feature>
<feature type="compositionally biased region" description="Low complexity" evidence="1">
    <location>
        <begin position="413"/>
        <end position="423"/>
    </location>
</feature>
<feature type="region of interest" description="Disordered" evidence="1">
    <location>
        <begin position="436"/>
        <end position="493"/>
    </location>
</feature>
<dbReference type="GeneID" id="14918523"/>
<feature type="region of interest" description="Disordered" evidence="1">
    <location>
        <begin position="1"/>
        <end position="91"/>
    </location>
</feature>
<feature type="compositionally biased region" description="Basic and acidic residues" evidence="1">
    <location>
        <begin position="344"/>
        <end position="405"/>
    </location>
</feature>
<reference evidence="3 4" key="1">
    <citation type="journal article" date="2013" name="Genome Biol.">
        <title>Genome of Acanthamoeba castellanii highlights extensive lateral gene transfer and early evolution of tyrosine kinase signaling.</title>
        <authorList>
            <person name="Clarke M."/>
            <person name="Lohan A.J."/>
            <person name="Liu B."/>
            <person name="Lagkouvardos I."/>
            <person name="Roy S."/>
            <person name="Zafar N."/>
            <person name="Bertelli C."/>
            <person name="Schilde C."/>
            <person name="Kianianmomeni A."/>
            <person name="Burglin T.R."/>
            <person name="Frech C."/>
            <person name="Turcotte B."/>
            <person name="Kopec K.O."/>
            <person name="Synnott J.M."/>
            <person name="Choo C."/>
            <person name="Paponov I."/>
            <person name="Finkler A."/>
            <person name="Soon Heng Tan C."/>
            <person name="Hutchins A.P."/>
            <person name="Weinmeier T."/>
            <person name="Rattei T."/>
            <person name="Chu J.S."/>
            <person name="Gimenez G."/>
            <person name="Irimia M."/>
            <person name="Rigden D.J."/>
            <person name="Fitzpatrick D.A."/>
            <person name="Lorenzo-Morales J."/>
            <person name="Bateman A."/>
            <person name="Chiu C.H."/>
            <person name="Tang P."/>
            <person name="Hegemann P."/>
            <person name="Fromm H."/>
            <person name="Raoult D."/>
            <person name="Greub G."/>
            <person name="Miranda-Saavedra D."/>
            <person name="Chen N."/>
            <person name="Nash P."/>
            <person name="Ginger M.L."/>
            <person name="Horn M."/>
            <person name="Schaap P."/>
            <person name="Caler L."/>
            <person name="Loftus B."/>
        </authorList>
    </citation>
    <scope>NUCLEOTIDE SEQUENCE [LARGE SCALE GENOMIC DNA]</scope>
    <source>
        <strain evidence="3 4">Neff</strain>
    </source>
</reference>
<dbReference type="OrthoDB" id="2275718at2759"/>
<feature type="compositionally biased region" description="Basic and acidic residues" evidence="1">
    <location>
        <begin position="516"/>
        <end position="525"/>
    </location>
</feature>
<dbReference type="GO" id="GO:0010494">
    <property type="term" value="C:cytoplasmic stress granule"/>
    <property type="evidence" value="ECO:0007669"/>
    <property type="project" value="TreeGrafter"/>
</dbReference>
<dbReference type="Proteomes" id="UP000011083">
    <property type="component" value="Unassembled WGS sequence"/>
</dbReference>
<proteinExistence type="predicted"/>
<dbReference type="SMART" id="SM01272">
    <property type="entry name" value="LsmAD"/>
    <property type="match status" value="1"/>
</dbReference>
<feature type="region of interest" description="Disordered" evidence="1">
    <location>
        <begin position="508"/>
        <end position="532"/>
    </location>
</feature>
<sequence length="1148" mass="122633">MSQSGSPHRSRRKDNTSQQGSRDQYSRGNAGKSSNPTKSSSLAKSDKAHGGKHFSNGGSSGGSSGSHEIKVSRNPQSYTSAVSRYSDSDNIDGPSERTHYIAMNLIGQQVRAVLKDGTVYEGLFHNPIFDRGFGVVLHMARKKESGDSGVIRTPPIDVVTVQPQDLVMLDAPEVAFVEDSAEFKKQMMREDTEISGRDFSERELVPWLAPEEAGGMGGLEEDAGARNRWDQFEANERLFGVRTTYDERFYTTEIDRQRVSREVVEKAIRIEREIKHQTTSNSHLAEERGIVAPKDDTEDEEDKYSSVIRDQKGPGPKFGKQDAKGNSAYVVPAKRKQGGEEPSAEERNKKPENDNRDKAREHEFKKQRQRELEIEREREREREKEKEREKARQRERERIDRERAAKGLPPSSPSSNLSRSATSIANLAEEGIYAERALSTSGERPRAPSSPKVASLSNSPGFRQRSFSMSNLGAATAAEGSPAGNLDPDDPQYIEKLRVRQKLLAEMRSQGVEPRAAPEKLKAEPFHSPIVGRPEQIKSLDLSPAVPRVSESVLNEFQQFKDRKRSLSNASPAVPSKQDMVNFSKEIEKKTSAPNSPALRARRGEHQIAPSPLSPRYVLDATAAKLEKEGEAKGSTTTTPAPASAVATPVTTPAAATPAAESPASTSAATTPRKSDAATAAAAAGSDAAKPTAAAATEGASAAESQPPLSKIQPPSIKSKLNPFAKAFTPKRPAAAAPAADKPAGASPPGSAGKPTVDINIPVSSFFSQGMRRLQDNPEDPEQVAPVWPYGRVPYRQEDGGMPMEGYPYPPGRPMGYPVSYVTSPPPQMGSGQPVMMFPPGQPVPRGFVPQGSIPGGPGVYYPGGQPYPPHIYSGPPGAGPAAGGPMGHKGRMGGPYPGPHGHVPPHSPHAPPHSPQGNPQRAGGPQGGVPTAAGGQPVPLAGGPPQGYSGQFPPNSPPAYGVPPPEHGAPHSPHAQPASPHSPHAPRAQPHMVPVSPTQPIYSFPPAPHILGDPLAVPPGRGPHQPIPQQPMVVPGMAPRGGYRYPQGPPPQMARGGGGGGSGEYMNARPEGGGAPNKSPAQAQPFHPRQGNPNVNAGAFYPGQQQQQQQQRGPNQSRGAAQAGGPQQQQQDKERFKVPNTDVLPQQ</sequence>
<evidence type="ECO:0000259" key="2">
    <source>
        <dbReference type="SMART" id="SM01272"/>
    </source>
</evidence>
<gene>
    <name evidence="3" type="ORF">ACA1_058350</name>
</gene>
<evidence type="ECO:0000256" key="1">
    <source>
        <dbReference type="SAM" id="MobiDB-lite"/>
    </source>
</evidence>
<dbReference type="InterPro" id="IPR025852">
    <property type="entry name" value="SM_dom_ATX"/>
</dbReference>
<dbReference type="InterPro" id="IPR009604">
    <property type="entry name" value="LsmAD_domain"/>
</dbReference>
<dbReference type="Pfam" id="PF14438">
    <property type="entry name" value="SM-ATX"/>
    <property type="match status" value="1"/>
</dbReference>
<feature type="compositionally biased region" description="Polar residues" evidence="1">
    <location>
        <begin position="455"/>
        <end position="473"/>
    </location>
</feature>
<feature type="compositionally biased region" description="Low complexity" evidence="1">
    <location>
        <begin position="635"/>
        <end position="705"/>
    </location>
</feature>
<accession>L8GVE5</accession>
<dbReference type="VEuPathDB" id="AmoebaDB:ACA1_058350"/>
<feature type="compositionally biased region" description="Low complexity" evidence="1">
    <location>
        <begin position="971"/>
        <end position="992"/>
    </location>
</feature>
<protein>
    <submittedName>
        <fullName evidence="3">LsmAD domain containing protein</fullName>
    </submittedName>
</protein>
<name>L8GVE5_ACACF</name>
<dbReference type="PANTHER" id="PTHR12854:SF7">
    <property type="entry name" value="ATAXIN-2 HOMOLOG"/>
    <property type="match status" value="1"/>
</dbReference>
<dbReference type="EMBL" id="KB007974">
    <property type="protein sequence ID" value="ELR17179.1"/>
    <property type="molecule type" value="Genomic_DNA"/>
</dbReference>
<dbReference type="PANTHER" id="PTHR12854">
    <property type="entry name" value="ATAXIN 2-RELATED"/>
    <property type="match status" value="1"/>
</dbReference>
<feature type="domain" description="LsmAD" evidence="2">
    <location>
        <begin position="239"/>
        <end position="310"/>
    </location>
</feature>
<feature type="compositionally biased region" description="Low complexity" evidence="1">
    <location>
        <begin position="723"/>
        <end position="756"/>
    </location>
</feature>
<feature type="compositionally biased region" description="Basic and acidic residues" evidence="1">
    <location>
        <begin position="284"/>
        <end position="295"/>
    </location>
</feature>
<feature type="compositionally biased region" description="Pro residues" evidence="1">
    <location>
        <begin position="1017"/>
        <end position="1030"/>
    </location>
</feature>
<dbReference type="GO" id="GO:0003729">
    <property type="term" value="F:mRNA binding"/>
    <property type="evidence" value="ECO:0007669"/>
    <property type="project" value="TreeGrafter"/>
</dbReference>
<feature type="compositionally biased region" description="Gly residues" evidence="1">
    <location>
        <begin position="881"/>
        <end position="896"/>
    </location>
</feature>
<dbReference type="InterPro" id="IPR045117">
    <property type="entry name" value="ATXN2-like"/>
</dbReference>
<feature type="compositionally biased region" description="Pro residues" evidence="1">
    <location>
        <begin position="955"/>
        <end position="968"/>
    </location>
</feature>
<feature type="region of interest" description="Disordered" evidence="1">
    <location>
        <begin position="277"/>
        <end position="423"/>
    </location>
</feature>
<dbReference type="GO" id="GO:0034063">
    <property type="term" value="P:stress granule assembly"/>
    <property type="evidence" value="ECO:0007669"/>
    <property type="project" value="TreeGrafter"/>
</dbReference>
<evidence type="ECO:0000313" key="4">
    <source>
        <dbReference type="Proteomes" id="UP000011083"/>
    </source>
</evidence>
<feature type="compositionally biased region" description="Polar residues" evidence="1">
    <location>
        <begin position="16"/>
        <end position="43"/>
    </location>
</feature>
<feature type="compositionally biased region" description="Low complexity" evidence="1">
    <location>
        <begin position="1120"/>
        <end position="1131"/>
    </location>
</feature>
<dbReference type="KEGG" id="acan:ACA1_058350"/>
<dbReference type="AlphaFoldDB" id="L8GVE5"/>
<dbReference type="RefSeq" id="XP_004339192.1">
    <property type="nucleotide sequence ID" value="XM_004339144.1"/>
</dbReference>
<dbReference type="OMA" id="XISPIVS"/>
<dbReference type="STRING" id="1257118.L8GVE5"/>
<evidence type="ECO:0000313" key="3">
    <source>
        <dbReference type="EMBL" id="ELR17179.1"/>
    </source>
</evidence>
<feature type="compositionally biased region" description="Polar residues" evidence="1">
    <location>
        <begin position="73"/>
        <end position="85"/>
    </location>
</feature>
<dbReference type="Pfam" id="PF06741">
    <property type="entry name" value="LsmAD"/>
    <property type="match status" value="1"/>
</dbReference>
<feature type="region of interest" description="Disordered" evidence="1">
    <location>
        <begin position="773"/>
        <end position="807"/>
    </location>
</feature>
<keyword evidence="4" id="KW-1185">Reference proteome</keyword>
<feature type="region of interest" description="Disordered" evidence="1">
    <location>
        <begin position="820"/>
        <end position="1148"/>
    </location>
</feature>
<organism evidence="3 4">
    <name type="scientific">Acanthamoeba castellanii (strain ATCC 30010 / Neff)</name>
    <dbReference type="NCBI Taxonomy" id="1257118"/>
    <lineage>
        <taxon>Eukaryota</taxon>
        <taxon>Amoebozoa</taxon>
        <taxon>Discosea</taxon>
        <taxon>Longamoebia</taxon>
        <taxon>Centramoebida</taxon>
        <taxon>Acanthamoebidae</taxon>
        <taxon>Acanthamoeba</taxon>
    </lineage>
</organism>
<feature type="compositionally biased region" description="Pro residues" evidence="1">
    <location>
        <begin position="906"/>
        <end position="915"/>
    </location>
</feature>